<dbReference type="PANTHER" id="PTHR30461">
    <property type="entry name" value="DNA-INVERTASE FROM LAMBDOID PROPHAGE"/>
    <property type="match status" value="1"/>
</dbReference>
<proteinExistence type="predicted"/>
<dbReference type="GO" id="GO:0000150">
    <property type="term" value="F:DNA strand exchange activity"/>
    <property type="evidence" value="ECO:0007669"/>
    <property type="project" value="InterPro"/>
</dbReference>
<dbReference type="CDD" id="cd00338">
    <property type="entry name" value="Ser_Recombinase"/>
    <property type="match status" value="1"/>
</dbReference>
<evidence type="ECO:0000313" key="4">
    <source>
        <dbReference type="EMBL" id="KEZ90701.1"/>
    </source>
</evidence>
<feature type="domain" description="Recombinase" evidence="3">
    <location>
        <begin position="167"/>
        <end position="307"/>
    </location>
</feature>
<dbReference type="SUPFAM" id="SSF53041">
    <property type="entry name" value="Resolvase-like"/>
    <property type="match status" value="1"/>
</dbReference>
<organism evidence="4 5">
    <name type="scientific">Lacrimispora celerecrescens</name>
    <dbReference type="NCBI Taxonomy" id="29354"/>
    <lineage>
        <taxon>Bacteria</taxon>
        <taxon>Bacillati</taxon>
        <taxon>Bacillota</taxon>
        <taxon>Clostridia</taxon>
        <taxon>Lachnospirales</taxon>
        <taxon>Lachnospiraceae</taxon>
        <taxon>Lacrimispora</taxon>
    </lineage>
</organism>
<evidence type="ECO:0000259" key="2">
    <source>
        <dbReference type="PROSITE" id="PS51736"/>
    </source>
</evidence>
<protein>
    <recommendedName>
        <fullName evidence="6">Recombinase</fullName>
    </recommendedName>
</protein>
<dbReference type="Pfam" id="PF00239">
    <property type="entry name" value="Resolvase"/>
    <property type="match status" value="1"/>
</dbReference>
<keyword evidence="1" id="KW-0175">Coiled coil</keyword>
<sequence length="530" mass="61784">MLDLSGTYYMYLRKSREDRDAEAHGEGETLSRHENRLNELAEQLGITISHVYREVVSGETIAARPEMMQLISDIENNRPEGVLVIELERLARGDTRDQGLIMETFKYGNTKIITPMKTYDPNDEFDEEYAEFGLFMSRREYKVINRRLQNGRRASVKEGKWTGNVAPYGYERMKLPHEKGFTLKPLPEESKIVQFVFQLFTTGTPESDNIPLGTTQIAHLLDDMKIPPRKSDHWETSVIRGMLRNYAYIGKLETGKRKQIKIIENGVPKRSRPINADCEIFDALHPPIIDESVFYSAQKKLKANFRPPTFSTTKSPLAGLIYCSECKMSMYRRPPGSKNPTETILCKTHNCPTVGSFYYLVEERLLQFLERYLSDYKIIIQNEDTGDWTEVIDRKMSVLAGYQNEAFILDKQLEMVYDYFEQQVYSLDLFRKRCDELTRKIDENNKLMETIQGEIIEIKEHIAKKEEFIPYFEGILRSYTKTEDPLKKNILLKQVVDHVYYTKNKKGNRMGQGNDLFSLDVYLKLPYKDL</sequence>
<dbReference type="SMART" id="SM00857">
    <property type="entry name" value="Resolvase"/>
    <property type="match status" value="1"/>
</dbReference>
<evidence type="ECO:0000256" key="1">
    <source>
        <dbReference type="SAM" id="Coils"/>
    </source>
</evidence>
<reference evidence="4 5" key="1">
    <citation type="submission" date="2014-07" db="EMBL/GenBank/DDBJ databases">
        <title>Draft genome of Clostridium celerecrescens 152B isolated from sediments associated with methane hydrate from Krishna Godavari basin.</title>
        <authorList>
            <person name="Honkalas V.S."/>
            <person name="Dabir A.P."/>
            <person name="Arora P."/>
            <person name="Dhakephalkar P.K."/>
        </authorList>
    </citation>
    <scope>NUCLEOTIDE SEQUENCE [LARGE SCALE GENOMIC DNA]</scope>
    <source>
        <strain evidence="4 5">152B</strain>
    </source>
</reference>
<feature type="coiled-coil region" evidence="1">
    <location>
        <begin position="427"/>
        <end position="454"/>
    </location>
</feature>
<dbReference type="InterPro" id="IPR050639">
    <property type="entry name" value="SSR_resolvase"/>
</dbReference>
<dbReference type="GO" id="GO:0003677">
    <property type="term" value="F:DNA binding"/>
    <property type="evidence" value="ECO:0007669"/>
    <property type="project" value="InterPro"/>
</dbReference>
<comment type="caution">
    <text evidence="4">The sequence shown here is derived from an EMBL/GenBank/DDBJ whole genome shotgun (WGS) entry which is preliminary data.</text>
</comment>
<dbReference type="InterPro" id="IPR038109">
    <property type="entry name" value="DNA_bind_recomb_sf"/>
</dbReference>
<dbReference type="PROSITE" id="PS51736">
    <property type="entry name" value="RECOMBINASES_3"/>
    <property type="match status" value="1"/>
</dbReference>
<dbReference type="InterPro" id="IPR036162">
    <property type="entry name" value="Resolvase-like_N_sf"/>
</dbReference>
<dbReference type="InterPro" id="IPR011109">
    <property type="entry name" value="DNA_bind_recombinase_dom"/>
</dbReference>
<dbReference type="STRING" id="29354.IO98_08145"/>
<dbReference type="Proteomes" id="UP000028525">
    <property type="component" value="Unassembled WGS sequence"/>
</dbReference>
<keyword evidence="5" id="KW-1185">Reference proteome</keyword>
<accession>A0A084JP17</accession>
<dbReference type="Gene3D" id="3.90.1750.20">
    <property type="entry name" value="Putative Large Serine Recombinase, Chain B, Domain 2"/>
    <property type="match status" value="1"/>
</dbReference>
<dbReference type="PANTHER" id="PTHR30461:SF23">
    <property type="entry name" value="DNA RECOMBINASE-RELATED"/>
    <property type="match status" value="1"/>
</dbReference>
<evidence type="ECO:0008006" key="6">
    <source>
        <dbReference type="Google" id="ProtNLM"/>
    </source>
</evidence>
<dbReference type="Gene3D" id="3.40.50.1390">
    <property type="entry name" value="Resolvase, N-terminal catalytic domain"/>
    <property type="match status" value="1"/>
</dbReference>
<dbReference type="AlphaFoldDB" id="A0A084JP17"/>
<name>A0A084JP17_9FIRM</name>
<dbReference type="InterPro" id="IPR006119">
    <property type="entry name" value="Resolv_N"/>
</dbReference>
<dbReference type="OrthoDB" id="65783at2"/>
<feature type="domain" description="Resolvase/invertase-type recombinase catalytic" evidence="2">
    <location>
        <begin position="7"/>
        <end position="159"/>
    </location>
</feature>
<dbReference type="PROSITE" id="PS51737">
    <property type="entry name" value="RECOMBINASE_DNA_BIND"/>
    <property type="match status" value="1"/>
</dbReference>
<gene>
    <name evidence="4" type="ORF">IO98_08145</name>
</gene>
<evidence type="ECO:0000313" key="5">
    <source>
        <dbReference type="Proteomes" id="UP000028525"/>
    </source>
</evidence>
<dbReference type="EMBL" id="JPME01000010">
    <property type="protein sequence ID" value="KEZ90701.1"/>
    <property type="molecule type" value="Genomic_DNA"/>
</dbReference>
<dbReference type="RefSeq" id="WP_038279932.1">
    <property type="nucleotide sequence ID" value="NZ_JPME01000010.1"/>
</dbReference>
<evidence type="ECO:0000259" key="3">
    <source>
        <dbReference type="PROSITE" id="PS51737"/>
    </source>
</evidence>
<dbReference type="Pfam" id="PF07508">
    <property type="entry name" value="Recombinase"/>
    <property type="match status" value="1"/>
</dbReference>